<evidence type="ECO:0000313" key="5">
    <source>
        <dbReference type="EMBL" id="QXJ22449.1"/>
    </source>
</evidence>
<evidence type="ECO:0000259" key="3">
    <source>
        <dbReference type="Pfam" id="PF02771"/>
    </source>
</evidence>
<dbReference type="InterPro" id="IPR013107">
    <property type="entry name" value="Acyl-CoA_DH_C"/>
</dbReference>
<dbReference type="Gene3D" id="2.40.110.10">
    <property type="entry name" value="Butyryl-CoA Dehydrogenase, subunit A, domain 2"/>
    <property type="match status" value="1"/>
</dbReference>
<organism evidence="5 6">
    <name type="scientific">Actinomadura graeca</name>
    <dbReference type="NCBI Taxonomy" id="2750812"/>
    <lineage>
        <taxon>Bacteria</taxon>
        <taxon>Bacillati</taxon>
        <taxon>Actinomycetota</taxon>
        <taxon>Actinomycetes</taxon>
        <taxon>Streptosporangiales</taxon>
        <taxon>Thermomonosporaceae</taxon>
        <taxon>Actinomadura</taxon>
    </lineage>
</organism>
<dbReference type="NCBIfam" id="NF045629">
    <property type="entry name" value="monooxsub_HsaA"/>
    <property type="match status" value="1"/>
</dbReference>
<evidence type="ECO:0000256" key="2">
    <source>
        <dbReference type="ARBA" id="ARBA00049661"/>
    </source>
</evidence>
<proteinExistence type="inferred from homology"/>
<dbReference type="SUPFAM" id="SSF56645">
    <property type="entry name" value="Acyl-CoA dehydrogenase NM domain-like"/>
    <property type="match status" value="1"/>
</dbReference>
<name>A0ABX8QWU0_9ACTN</name>
<dbReference type="InterPro" id="IPR037069">
    <property type="entry name" value="AcylCoA_DH/ox_N_sf"/>
</dbReference>
<dbReference type="Pfam" id="PF02771">
    <property type="entry name" value="Acyl-CoA_dh_N"/>
    <property type="match status" value="1"/>
</dbReference>
<dbReference type="Gene3D" id="1.10.540.10">
    <property type="entry name" value="Acyl-CoA dehydrogenase/oxidase, N-terminal domain"/>
    <property type="match status" value="1"/>
</dbReference>
<keyword evidence="5" id="KW-0503">Monooxygenase</keyword>
<dbReference type="RefSeq" id="WP_231335695.1">
    <property type="nucleotide sequence ID" value="NZ_CP059572.1"/>
</dbReference>
<dbReference type="SUPFAM" id="SSF47203">
    <property type="entry name" value="Acyl-CoA dehydrogenase C-terminal domain-like"/>
    <property type="match status" value="1"/>
</dbReference>
<reference evidence="5" key="1">
    <citation type="submission" date="2020-07" db="EMBL/GenBank/DDBJ databases">
        <authorList>
            <person name="Tarantini F.S."/>
            <person name="Hong K.W."/>
            <person name="Chan K.G."/>
        </authorList>
    </citation>
    <scope>NUCLEOTIDE SEQUENCE</scope>
    <source>
        <strain evidence="5">32-07</strain>
    </source>
</reference>
<gene>
    <name evidence="5" type="ORF">AGRA3207_003449</name>
</gene>
<dbReference type="PANTHER" id="PTHR48083">
    <property type="entry name" value="MEDIUM-CHAIN SPECIFIC ACYL-COA DEHYDROGENASE, MITOCHONDRIAL-RELATED"/>
    <property type="match status" value="1"/>
</dbReference>
<dbReference type="CDD" id="cd01159">
    <property type="entry name" value="NcnH"/>
    <property type="match status" value="1"/>
</dbReference>
<dbReference type="InterPro" id="IPR050741">
    <property type="entry name" value="Acyl-CoA_dehydrogenase"/>
</dbReference>
<dbReference type="InterPro" id="IPR036250">
    <property type="entry name" value="AcylCo_DH-like_C"/>
</dbReference>
<sequence>MSEEHVFAEVRRLAPTVRERAAEAEARACVPEATIKELAGSGFFRLLQPRRYGGYAADPSVFFRCLRTLAHACGSTGWVAAVLGVEAWQVALFNPQAQEDVWGPDRDARICVSLAPVGTVTSAAEGYRLSGRWSFASGCDHATWAQLGAIVRDDEGKPVEMRTFLVPKEDYRIEPVWDTVGLRGTGSNDLVVEDAFVPVYRTLSADGIASATRPGYAVNPEPVYRLPLGSMFTTSIASPVVGMAEAAYDEYLDAMRTRIRVTGRAPVAEDPFAQVRVGRAASDIDAAWLQLSRNIADLYECARSGDEPPKGLRTRLRRDQVLATERAVRAVDLLMENAGGGAMRVGDSVLQRAWRDVHTARGHTTNDPEKALALFGKHAFGFDVDDPML</sequence>
<evidence type="ECO:0000256" key="1">
    <source>
        <dbReference type="ARBA" id="ARBA00023002"/>
    </source>
</evidence>
<dbReference type="PANTHER" id="PTHR48083:SF19">
    <property type="entry name" value="FLAVIN-DEPENDENT MONOOXYGENASE, OXYGENASE SUBUNIT HSAA"/>
    <property type="match status" value="1"/>
</dbReference>
<dbReference type="InterPro" id="IPR054617">
    <property type="entry name" value="HsaA"/>
</dbReference>
<dbReference type="Pfam" id="PF08028">
    <property type="entry name" value="Acyl-CoA_dh_2"/>
    <property type="match status" value="1"/>
</dbReference>
<dbReference type="InterPro" id="IPR013786">
    <property type="entry name" value="AcylCoA_DH/ox_N"/>
</dbReference>
<keyword evidence="6" id="KW-1185">Reference proteome</keyword>
<dbReference type="Gene3D" id="1.20.140.10">
    <property type="entry name" value="Butyryl-CoA Dehydrogenase, subunit A, domain 3"/>
    <property type="match status" value="1"/>
</dbReference>
<evidence type="ECO:0000313" key="6">
    <source>
        <dbReference type="Proteomes" id="UP001049518"/>
    </source>
</evidence>
<dbReference type="InterPro" id="IPR009100">
    <property type="entry name" value="AcylCoA_DH/oxidase_NM_dom_sf"/>
</dbReference>
<protein>
    <submittedName>
        <fullName evidence="5">Flavin-dependent monooxygenase</fullName>
    </submittedName>
</protein>
<evidence type="ECO:0000259" key="4">
    <source>
        <dbReference type="Pfam" id="PF08028"/>
    </source>
</evidence>
<accession>A0ABX8QWU0</accession>
<dbReference type="Proteomes" id="UP001049518">
    <property type="component" value="Chromosome"/>
</dbReference>
<keyword evidence="1" id="KW-0560">Oxidoreductase</keyword>
<feature type="domain" description="Acyl-CoA dehydrogenase/oxidase N-terminal" evidence="3">
    <location>
        <begin position="6"/>
        <end position="104"/>
    </location>
</feature>
<dbReference type="GO" id="GO:0004497">
    <property type="term" value="F:monooxygenase activity"/>
    <property type="evidence" value="ECO:0007669"/>
    <property type="project" value="UniProtKB-KW"/>
</dbReference>
<dbReference type="InterPro" id="IPR046373">
    <property type="entry name" value="Acyl-CoA_Oxase/DH_mid-dom_sf"/>
</dbReference>
<feature type="domain" description="Acyl-CoA dehydrogenase C-terminal" evidence="4">
    <location>
        <begin position="235"/>
        <end position="367"/>
    </location>
</feature>
<comment type="similarity">
    <text evidence="2">Belongs to the HpaH/HsaA monooxygenase family.</text>
</comment>
<dbReference type="EMBL" id="CP059572">
    <property type="protein sequence ID" value="QXJ22449.1"/>
    <property type="molecule type" value="Genomic_DNA"/>
</dbReference>
<dbReference type="PIRSF" id="PIRSF016578">
    <property type="entry name" value="HsaA"/>
    <property type="match status" value="1"/>
</dbReference>